<proteinExistence type="predicted"/>
<evidence type="ECO:0000313" key="2">
    <source>
        <dbReference type="Proteomes" id="UP000054383"/>
    </source>
</evidence>
<organism evidence="1 2">
    <name type="scientific">Talaromyces islandicus</name>
    <name type="common">Penicillium islandicum</name>
    <dbReference type="NCBI Taxonomy" id="28573"/>
    <lineage>
        <taxon>Eukaryota</taxon>
        <taxon>Fungi</taxon>
        <taxon>Dikarya</taxon>
        <taxon>Ascomycota</taxon>
        <taxon>Pezizomycotina</taxon>
        <taxon>Eurotiomycetes</taxon>
        <taxon>Eurotiomycetidae</taxon>
        <taxon>Eurotiales</taxon>
        <taxon>Trichocomaceae</taxon>
        <taxon>Talaromyces</taxon>
        <taxon>Talaromyces sect. Islandici</taxon>
    </lineage>
</organism>
<gene>
    <name evidence="1" type="ORF">PISL3812_07186</name>
</gene>
<keyword evidence="2" id="KW-1185">Reference proteome</keyword>
<dbReference type="AlphaFoldDB" id="A0A0U1M3P3"/>
<sequence length="169" mass="19873">MLVQQPPVLVIGLLDTILGMQDSHEFYEVHVVNDGLRMGEFFELVLFGEWRRYLGSKNEVAWWGNHEFSKRAWNRMETLRNVTVKFDIALCARGSFSCCLPDPEAEETSREIKRLRNPIDASYLKLDIQPKPLSAQLKTNFWKSFDNCDDWYDDFDFDTFLVNPEDGYY</sequence>
<dbReference type="Proteomes" id="UP000054383">
    <property type="component" value="Unassembled WGS sequence"/>
</dbReference>
<reference evidence="1 2" key="1">
    <citation type="submission" date="2015-04" db="EMBL/GenBank/DDBJ databases">
        <authorList>
            <person name="Syromyatnikov M.Y."/>
            <person name="Popov V.N."/>
        </authorList>
    </citation>
    <scope>NUCLEOTIDE SEQUENCE [LARGE SCALE GENOMIC DNA]</scope>
    <source>
        <strain evidence="1">WF-38-12</strain>
    </source>
</reference>
<name>A0A0U1M3P3_TALIS</name>
<protein>
    <submittedName>
        <fullName evidence="1">Uncharacterized protein</fullName>
    </submittedName>
</protein>
<dbReference type="OrthoDB" id="3800738at2759"/>
<accession>A0A0U1M3P3</accession>
<dbReference type="STRING" id="28573.A0A0U1M3P3"/>
<evidence type="ECO:0000313" key="1">
    <source>
        <dbReference type="EMBL" id="CRG90144.1"/>
    </source>
</evidence>
<dbReference type="EMBL" id="CVMT01000007">
    <property type="protein sequence ID" value="CRG90144.1"/>
    <property type="molecule type" value="Genomic_DNA"/>
</dbReference>